<accession>A0A162CP39</accession>
<gene>
    <name evidence="1" type="ORF">APZ42_019307</name>
</gene>
<dbReference type="EMBL" id="LRGB01000915">
    <property type="protein sequence ID" value="KZS15236.1"/>
    <property type="molecule type" value="Genomic_DNA"/>
</dbReference>
<organism evidence="1 2">
    <name type="scientific">Daphnia magna</name>
    <dbReference type="NCBI Taxonomy" id="35525"/>
    <lineage>
        <taxon>Eukaryota</taxon>
        <taxon>Metazoa</taxon>
        <taxon>Ecdysozoa</taxon>
        <taxon>Arthropoda</taxon>
        <taxon>Crustacea</taxon>
        <taxon>Branchiopoda</taxon>
        <taxon>Diplostraca</taxon>
        <taxon>Cladocera</taxon>
        <taxon>Anomopoda</taxon>
        <taxon>Daphniidae</taxon>
        <taxon>Daphnia</taxon>
    </lineage>
</organism>
<reference evidence="1 2" key="1">
    <citation type="submission" date="2016-03" db="EMBL/GenBank/DDBJ databases">
        <title>EvidentialGene: Evidence-directed Construction of Genes on Genomes.</title>
        <authorList>
            <person name="Gilbert D.G."/>
            <person name="Choi J.-H."/>
            <person name="Mockaitis K."/>
            <person name="Colbourne J."/>
            <person name="Pfrender M."/>
        </authorList>
    </citation>
    <scope>NUCLEOTIDE SEQUENCE [LARGE SCALE GENOMIC DNA]</scope>
    <source>
        <strain evidence="1 2">Xinb3</strain>
        <tissue evidence="1">Complete organism</tissue>
    </source>
</reference>
<evidence type="ECO:0000313" key="2">
    <source>
        <dbReference type="Proteomes" id="UP000076858"/>
    </source>
</evidence>
<dbReference type="AlphaFoldDB" id="A0A162CP39"/>
<keyword evidence="2" id="KW-1185">Reference proteome</keyword>
<proteinExistence type="predicted"/>
<sequence length="52" mass="6031">MGHIQPGIEVAGPQHFVYIFSFALTNRIWKYGRPLNSLATTANERRDLKWQT</sequence>
<comment type="caution">
    <text evidence="1">The sequence shown here is derived from an EMBL/GenBank/DDBJ whole genome shotgun (WGS) entry which is preliminary data.</text>
</comment>
<protein>
    <submittedName>
        <fullName evidence="1">Uncharacterized protein</fullName>
    </submittedName>
</protein>
<evidence type="ECO:0000313" key="1">
    <source>
        <dbReference type="EMBL" id="KZS15236.1"/>
    </source>
</evidence>
<dbReference type="Proteomes" id="UP000076858">
    <property type="component" value="Unassembled WGS sequence"/>
</dbReference>
<name>A0A162CP39_9CRUS</name>